<sequence length="294" mass="31866">MGVKFNGDPLVMGVINVSPESFYPSSVRRIEQVTAAARAMVEAGAAVVDLGGMSTAPFKSTWISEELEADRLMAAVKSIRDELGHNVVISVDSFRPKVVEKVARLGIDVINDVTGLWFSETLADVAADNGLQMILCARELQDSGRDPVETIIDEGRRAIEVAAKHGVEDVIIDPCIGFPPITGDPSINPLLPLRGNRYENWAARDVYVLSHVDELRALGKPLCVGASRKGFIRKSLGKAMGRELGGSLGVAAYLAMKGVDLIRVHDVEETVDLIRIMRIIKRCEGRGFGECLLT</sequence>
<dbReference type="InterPro" id="IPR000489">
    <property type="entry name" value="Pterin-binding_dom"/>
</dbReference>
<keyword evidence="3" id="KW-1185">Reference proteome</keyword>
<dbReference type="Pfam" id="PF00809">
    <property type="entry name" value="Pterin_bind"/>
    <property type="match status" value="2"/>
</dbReference>
<dbReference type="OrthoDB" id="371861at2157"/>
<dbReference type="GO" id="GO:0004156">
    <property type="term" value="F:dihydropteroate synthase activity"/>
    <property type="evidence" value="ECO:0007669"/>
    <property type="project" value="TreeGrafter"/>
</dbReference>
<dbReference type="SUPFAM" id="SSF51717">
    <property type="entry name" value="Dihydropteroate synthetase-like"/>
    <property type="match status" value="1"/>
</dbReference>
<dbReference type="InterPro" id="IPR011005">
    <property type="entry name" value="Dihydropteroate_synth-like_sf"/>
</dbReference>
<proteinExistence type="predicted"/>
<dbReference type="PROSITE" id="PS00793">
    <property type="entry name" value="DHPS_2"/>
    <property type="match status" value="1"/>
</dbReference>
<dbReference type="Gene3D" id="3.20.20.20">
    <property type="entry name" value="Dihydropteroate synthase-like"/>
    <property type="match status" value="1"/>
</dbReference>
<dbReference type="InterPro" id="IPR045031">
    <property type="entry name" value="DHP_synth-like"/>
</dbReference>
<dbReference type="GO" id="GO:0046654">
    <property type="term" value="P:tetrahydrofolate biosynthetic process"/>
    <property type="evidence" value="ECO:0007669"/>
    <property type="project" value="TreeGrafter"/>
</dbReference>
<evidence type="ECO:0000313" key="3">
    <source>
        <dbReference type="Proteomes" id="UP000610960"/>
    </source>
</evidence>
<feature type="domain" description="Pterin-binding" evidence="1">
    <location>
        <begin position="9"/>
        <end position="275"/>
    </location>
</feature>
<evidence type="ECO:0000313" key="2">
    <source>
        <dbReference type="EMBL" id="GGP20278.1"/>
    </source>
</evidence>
<dbReference type="AlphaFoldDB" id="A0A830GTA2"/>
<gene>
    <name evidence="2" type="ORF">GCM10007981_07710</name>
</gene>
<protein>
    <submittedName>
        <fullName evidence="2">Dihydropteroate synthase</fullName>
    </submittedName>
</protein>
<organism evidence="2 3">
    <name type="scientific">Thermocladium modestius</name>
    <dbReference type="NCBI Taxonomy" id="62609"/>
    <lineage>
        <taxon>Archaea</taxon>
        <taxon>Thermoproteota</taxon>
        <taxon>Thermoprotei</taxon>
        <taxon>Thermoproteales</taxon>
        <taxon>Thermoproteaceae</taxon>
        <taxon>Thermocladium</taxon>
    </lineage>
</organism>
<dbReference type="PANTHER" id="PTHR20941:SF1">
    <property type="entry name" value="FOLIC ACID SYNTHESIS PROTEIN FOL1"/>
    <property type="match status" value="1"/>
</dbReference>
<reference evidence="2" key="1">
    <citation type="journal article" date="2014" name="Int. J. Syst. Evol. Microbiol.">
        <title>Complete genome sequence of Corynebacterium casei LMG S-19264T (=DSM 44701T), isolated from a smear-ripened cheese.</title>
        <authorList>
            <consortium name="US DOE Joint Genome Institute (JGI-PGF)"/>
            <person name="Walter F."/>
            <person name="Albersmeier A."/>
            <person name="Kalinowski J."/>
            <person name="Ruckert C."/>
        </authorList>
    </citation>
    <scope>NUCLEOTIDE SEQUENCE</scope>
    <source>
        <strain evidence="2">JCM 10088</strain>
    </source>
</reference>
<evidence type="ECO:0000259" key="1">
    <source>
        <dbReference type="PROSITE" id="PS50972"/>
    </source>
</evidence>
<dbReference type="PANTHER" id="PTHR20941">
    <property type="entry name" value="FOLATE SYNTHESIS PROTEINS"/>
    <property type="match status" value="1"/>
</dbReference>
<reference evidence="2" key="2">
    <citation type="submission" date="2020-09" db="EMBL/GenBank/DDBJ databases">
        <authorList>
            <person name="Sun Q."/>
            <person name="Ohkuma M."/>
        </authorList>
    </citation>
    <scope>NUCLEOTIDE SEQUENCE</scope>
    <source>
        <strain evidence="2">JCM 10088</strain>
    </source>
</reference>
<accession>A0A830GTA2</accession>
<name>A0A830GTA2_9CREN</name>
<comment type="caution">
    <text evidence="2">The sequence shown here is derived from an EMBL/GenBank/DDBJ whole genome shotgun (WGS) entry which is preliminary data.</text>
</comment>
<dbReference type="PROSITE" id="PS50972">
    <property type="entry name" value="PTERIN_BINDING"/>
    <property type="match status" value="1"/>
</dbReference>
<dbReference type="Proteomes" id="UP000610960">
    <property type="component" value="Unassembled WGS sequence"/>
</dbReference>
<dbReference type="RefSeq" id="WP_188596126.1">
    <property type="nucleotide sequence ID" value="NZ_BMNL01000002.1"/>
</dbReference>
<dbReference type="EMBL" id="BMNL01000002">
    <property type="protein sequence ID" value="GGP20278.1"/>
    <property type="molecule type" value="Genomic_DNA"/>
</dbReference>